<dbReference type="GO" id="GO:1990904">
    <property type="term" value="C:ribonucleoprotein complex"/>
    <property type="evidence" value="ECO:0007669"/>
    <property type="project" value="UniProtKB-KW"/>
</dbReference>
<dbReference type="EMBL" id="KQ460301">
    <property type="protein sequence ID" value="KPJ16133.1"/>
    <property type="molecule type" value="Genomic_DNA"/>
</dbReference>
<protein>
    <submittedName>
        <fullName evidence="1">Putative U5 small nuclear ribonucleoprotein 200 kDa helicase</fullName>
    </submittedName>
</protein>
<dbReference type="Gene3D" id="3.40.50.300">
    <property type="entry name" value="P-loop containing nucleotide triphosphate hydrolases"/>
    <property type="match status" value="1"/>
</dbReference>
<evidence type="ECO:0000313" key="2">
    <source>
        <dbReference type="Proteomes" id="UP000053240"/>
    </source>
</evidence>
<name>A0A0N1IH37_PAPMA</name>
<keyword evidence="2" id="KW-1185">Reference proteome</keyword>
<keyword evidence="1" id="KW-0347">Helicase</keyword>
<dbReference type="InParanoid" id="A0A0N1IH37"/>
<dbReference type="InterPro" id="IPR027417">
    <property type="entry name" value="P-loop_NTPase"/>
</dbReference>
<dbReference type="Proteomes" id="UP000053240">
    <property type="component" value="Unassembled WGS sequence"/>
</dbReference>
<keyword evidence="1" id="KW-0378">Hydrolase</keyword>
<gene>
    <name evidence="1" type="ORF">RR48_02364</name>
</gene>
<dbReference type="AlphaFoldDB" id="A0A0N1IH37"/>
<reference evidence="1 2" key="1">
    <citation type="journal article" date="2015" name="Nat. Commun.">
        <title>Outbred genome sequencing and CRISPR/Cas9 gene editing in butterflies.</title>
        <authorList>
            <person name="Li X."/>
            <person name="Fan D."/>
            <person name="Zhang W."/>
            <person name="Liu G."/>
            <person name="Zhang L."/>
            <person name="Zhao L."/>
            <person name="Fang X."/>
            <person name="Chen L."/>
            <person name="Dong Y."/>
            <person name="Chen Y."/>
            <person name="Ding Y."/>
            <person name="Zhao R."/>
            <person name="Feng M."/>
            <person name="Zhu Y."/>
            <person name="Feng Y."/>
            <person name="Jiang X."/>
            <person name="Zhu D."/>
            <person name="Xiang H."/>
            <person name="Feng X."/>
            <person name="Li S."/>
            <person name="Wang J."/>
            <person name="Zhang G."/>
            <person name="Kronforst M.R."/>
            <person name="Wang W."/>
        </authorList>
    </citation>
    <scope>NUCLEOTIDE SEQUENCE [LARGE SCALE GENOMIC DNA]</scope>
    <source>
        <strain evidence="1">Ya'a_city_454_Pm</strain>
        <tissue evidence="1">Whole body</tissue>
    </source>
</reference>
<keyword evidence="1" id="KW-0687">Ribonucleoprotein</keyword>
<accession>A0A0N1IH37</accession>
<sequence length="155" mass="17349">MTDTDHGDSLLRFREKHCKRKESTEDRYKKCGLLNLIQHIDIYGTFCSSYHENRRQCSNSGSLGVTSVMSHSSQFLTTIQGTQRLKANKLDKFTMLKETLSAGVAYLHEGVEPSDRRLVQQLLESGAAQLCVVAAELAWAFAAHVHNVIVADTHV</sequence>
<keyword evidence="1" id="KW-0547">Nucleotide-binding</keyword>
<keyword evidence="1" id="KW-0067">ATP-binding</keyword>
<dbReference type="GO" id="GO:0004386">
    <property type="term" value="F:helicase activity"/>
    <property type="evidence" value="ECO:0007669"/>
    <property type="project" value="UniProtKB-KW"/>
</dbReference>
<dbReference type="STRING" id="76193.A0A0N1IH37"/>
<organism evidence="1 2">
    <name type="scientific">Papilio machaon</name>
    <name type="common">Old World swallowtail butterfly</name>
    <dbReference type="NCBI Taxonomy" id="76193"/>
    <lineage>
        <taxon>Eukaryota</taxon>
        <taxon>Metazoa</taxon>
        <taxon>Ecdysozoa</taxon>
        <taxon>Arthropoda</taxon>
        <taxon>Hexapoda</taxon>
        <taxon>Insecta</taxon>
        <taxon>Pterygota</taxon>
        <taxon>Neoptera</taxon>
        <taxon>Endopterygota</taxon>
        <taxon>Lepidoptera</taxon>
        <taxon>Glossata</taxon>
        <taxon>Ditrysia</taxon>
        <taxon>Papilionoidea</taxon>
        <taxon>Papilionidae</taxon>
        <taxon>Papilioninae</taxon>
        <taxon>Papilio</taxon>
    </lineage>
</organism>
<evidence type="ECO:0000313" key="1">
    <source>
        <dbReference type="EMBL" id="KPJ16133.1"/>
    </source>
</evidence>
<proteinExistence type="predicted"/>